<name>A0ABV8J1J0_9ACTN</name>
<keyword evidence="3" id="KW-1185">Reference proteome</keyword>
<evidence type="ECO:0000256" key="1">
    <source>
        <dbReference type="SAM" id="MobiDB-lite"/>
    </source>
</evidence>
<protein>
    <submittedName>
        <fullName evidence="2">Uncharacterized protein</fullName>
    </submittedName>
</protein>
<proteinExistence type="predicted"/>
<evidence type="ECO:0000313" key="2">
    <source>
        <dbReference type="EMBL" id="MFC4070026.1"/>
    </source>
</evidence>
<dbReference type="RefSeq" id="WP_378070919.1">
    <property type="nucleotide sequence ID" value="NZ_JBHSBL010000024.1"/>
</dbReference>
<evidence type="ECO:0000313" key="3">
    <source>
        <dbReference type="Proteomes" id="UP001595867"/>
    </source>
</evidence>
<organism evidence="2 3">
    <name type="scientific">Actinoplanes subglobosus</name>
    <dbReference type="NCBI Taxonomy" id="1547892"/>
    <lineage>
        <taxon>Bacteria</taxon>
        <taxon>Bacillati</taxon>
        <taxon>Actinomycetota</taxon>
        <taxon>Actinomycetes</taxon>
        <taxon>Micromonosporales</taxon>
        <taxon>Micromonosporaceae</taxon>
        <taxon>Actinoplanes</taxon>
    </lineage>
</organism>
<dbReference type="Proteomes" id="UP001595867">
    <property type="component" value="Unassembled WGS sequence"/>
</dbReference>
<reference evidence="3" key="1">
    <citation type="journal article" date="2019" name="Int. J. Syst. Evol. Microbiol.">
        <title>The Global Catalogue of Microorganisms (GCM) 10K type strain sequencing project: providing services to taxonomists for standard genome sequencing and annotation.</title>
        <authorList>
            <consortium name="The Broad Institute Genomics Platform"/>
            <consortium name="The Broad Institute Genome Sequencing Center for Infectious Disease"/>
            <person name="Wu L."/>
            <person name="Ma J."/>
        </authorList>
    </citation>
    <scope>NUCLEOTIDE SEQUENCE [LARGE SCALE GENOMIC DNA]</scope>
    <source>
        <strain evidence="3">TBRC 5832</strain>
    </source>
</reference>
<feature type="region of interest" description="Disordered" evidence="1">
    <location>
        <begin position="293"/>
        <end position="313"/>
    </location>
</feature>
<feature type="compositionally biased region" description="Gly residues" evidence="1">
    <location>
        <begin position="293"/>
        <end position="304"/>
    </location>
</feature>
<comment type="caution">
    <text evidence="2">The sequence shown here is derived from an EMBL/GenBank/DDBJ whole genome shotgun (WGS) entry which is preliminary data.</text>
</comment>
<dbReference type="EMBL" id="JBHSBL010000024">
    <property type="protein sequence ID" value="MFC4070026.1"/>
    <property type="molecule type" value="Genomic_DNA"/>
</dbReference>
<accession>A0ABV8J1J0</accession>
<gene>
    <name evidence="2" type="ORF">ACFO0C_34295</name>
</gene>
<sequence>MTGFVSQFVSYSQYRIRTSEGDDLLDIYTVGDELLHVGGPDGCTGFTGVHTGEVDTRVVVHASEPPPDDDWDTASETTLWCPDGRITIEGLMGEADGPLTDLPAPAKSLIRVRVTARNRIHESIREPTDPAEQHEVHVWPVAEETAPVTLWSDGWGPAWTSRPDRAAAWAVLRLLDEARRRVPDDGVRVTVVRTVPGPVRLPATVPAGDLAIRLRPSAGAGTLTWEWTPADRPIFPEPLTALPDGRASAVHLLRNPDGTLTVRHAGVPGRQAVLVGLIWDHLLAPGAGGGVPVGGDAAGRGGGADPHRPEEPA</sequence>